<dbReference type="InterPro" id="IPR015425">
    <property type="entry name" value="FH2_Formin"/>
</dbReference>
<dbReference type="Proteomes" id="UP001652625">
    <property type="component" value="Chromosome 01"/>
</dbReference>
<dbReference type="SMART" id="SM00233">
    <property type="entry name" value="PH"/>
    <property type="match status" value="2"/>
</dbReference>
<dbReference type="PANTHER" id="PTHR46345:SF8">
    <property type="entry name" value="FORMIN 3, ISOFORM B"/>
    <property type="match status" value="1"/>
</dbReference>
<name>A0ABM4B623_HYDVU</name>
<dbReference type="SUPFAM" id="SSF101447">
    <property type="entry name" value="Formin homology 2 domain (FH2 domain)"/>
    <property type="match status" value="1"/>
</dbReference>
<dbReference type="SMART" id="SM00498">
    <property type="entry name" value="FH2"/>
    <property type="match status" value="1"/>
</dbReference>
<dbReference type="PROSITE" id="PS50003">
    <property type="entry name" value="PH_DOMAIN"/>
    <property type="match status" value="2"/>
</dbReference>
<evidence type="ECO:0000259" key="1">
    <source>
        <dbReference type="PROSITE" id="PS50003"/>
    </source>
</evidence>
<proteinExistence type="predicted"/>
<feature type="domain" description="FH2" evidence="2">
    <location>
        <begin position="436"/>
        <end position="829"/>
    </location>
</feature>
<evidence type="ECO:0000313" key="4">
    <source>
        <dbReference type="RefSeq" id="XP_065644303.1"/>
    </source>
</evidence>
<sequence>MKSSFFLHEPIEPSNASNFRDFLKPDDEKRIEIMNLVKEGLPLEEALSKAQEMGIAVNNTSFQLKSNEVYNFGIYKYQSNNKCTKCILQLDFQENVLCLIKRGIKQKSYQFDSIEYIDTVDNLTRIVIHFENGAYIDIEPGSLEEKSRISRLLLFILNQDQQEPPRLNSLVAKREKIILEGLLEKRARKAPFTTWTKRFVKILPGEVMYFKVGDQENESSALSIIPLKLGDAVLKNNDGEFTLLLNDKEYSFRIIPSKNSNSNDRDNWVEAIENAIKTSSLHKNESFSYVHDQRQIFSNAFKSIKAQLKQFESILHSIEAPYEAWEQLKKIQKTVSFLREKIKQKSFFDEKIIVNNYDNKENIKKIEIDSPCSTSNLNFNKAVDQSLNLQTGLLSNIPPIQMMSVSNAPILNIPTAPEFSIPTPPLLSGLSSKLPAKPTVVPTCKMKPLFWTKTNDAEVLKSFWLNSQDKTHLLNVKKLENLFHHVGQEIAKKEQKKVSELDCKNSQNTTLLDQRKAQNLGIFLSGFKINETNIEKKLMMFNTSEGLTNEEIVALKKFYPTADEIEMYKNYQGDSKKLTDIDKFMIKLCNIPNLAIQLNLLLTMHDLPDEIKNIKMLLKHLRNACLCLLENNNFTRLLEYILVLGNYMNGGTPRGAAYGFKLSVLIKLVDIKSYDKKHTLIDFIVEELWEVDKEAICCYKDMQPLTNPIDFSLKNLLVEFQIMQKELLFFKEKQKGIEADLGEKIYKNINEFYETYSKKFLKVQLMCQKIEEMCALLKKKFGEQSSLHIEAWLSEIGGFVKHLQTAVEIAERKHSKDCSSISTKISDSNKANKTSYTKNQNNENSETCVHTKIEPFKSHALNLSNTPDKFIENIAPVKNIEPIRGQSKNADENKNTQCVISELKNALLQNETKSNILDVTIKPQSLQQNSEKIEQLKEMSGFLEKLSGGKKRTAKWDQRYFELKENGYLQYFKKKGGAIKGSVDLNGCPISLDPDNNCIIIVLQNNRQWKFKGDNNVIVAEWLNAFLYHASKDKAPLVCNL</sequence>
<dbReference type="PANTHER" id="PTHR46345">
    <property type="entry name" value="INVERTED FORMIN-2"/>
    <property type="match status" value="1"/>
</dbReference>
<dbReference type="PROSITE" id="PS51444">
    <property type="entry name" value="FH2"/>
    <property type="match status" value="1"/>
</dbReference>
<dbReference type="InterPro" id="IPR042201">
    <property type="entry name" value="FH2_Formin_sf"/>
</dbReference>
<reference evidence="3" key="1">
    <citation type="submission" date="2025-05" db="UniProtKB">
        <authorList>
            <consortium name="RefSeq"/>
        </authorList>
    </citation>
    <scope>NUCLEOTIDE SEQUENCE [LARGE SCALE GENOMIC DNA]</scope>
</reference>
<dbReference type="GeneID" id="100201946"/>
<feature type="domain" description="PH" evidence="1">
    <location>
        <begin position="176"/>
        <end position="277"/>
    </location>
</feature>
<reference evidence="4" key="2">
    <citation type="submission" date="2025-08" db="UniProtKB">
        <authorList>
            <consortium name="RefSeq"/>
        </authorList>
    </citation>
    <scope>IDENTIFICATION</scope>
</reference>
<dbReference type="Gene3D" id="1.20.58.2220">
    <property type="entry name" value="Formin, FH2 domain"/>
    <property type="match status" value="1"/>
</dbReference>
<dbReference type="CDD" id="cd00821">
    <property type="entry name" value="PH"/>
    <property type="match status" value="1"/>
</dbReference>
<feature type="domain" description="PH" evidence="1">
    <location>
        <begin position="936"/>
        <end position="1031"/>
    </location>
</feature>
<dbReference type="Gene3D" id="2.30.29.30">
    <property type="entry name" value="Pleckstrin-homology domain (PH domain)/Phosphotyrosine-binding domain (PTB)"/>
    <property type="match status" value="2"/>
</dbReference>
<protein>
    <submittedName>
        <fullName evidence="4">Formin-J isoform X2</fullName>
    </submittedName>
</protein>
<evidence type="ECO:0000313" key="3">
    <source>
        <dbReference type="Proteomes" id="UP001652625"/>
    </source>
</evidence>
<dbReference type="Pfam" id="PF00169">
    <property type="entry name" value="PH"/>
    <property type="match status" value="1"/>
</dbReference>
<organism evidence="3 4">
    <name type="scientific">Hydra vulgaris</name>
    <name type="common">Hydra</name>
    <name type="synonym">Hydra attenuata</name>
    <dbReference type="NCBI Taxonomy" id="6087"/>
    <lineage>
        <taxon>Eukaryota</taxon>
        <taxon>Metazoa</taxon>
        <taxon>Cnidaria</taxon>
        <taxon>Hydrozoa</taxon>
        <taxon>Hydroidolina</taxon>
        <taxon>Anthoathecata</taxon>
        <taxon>Aplanulata</taxon>
        <taxon>Hydridae</taxon>
        <taxon>Hydra</taxon>
    </lineage>
</organism>
<dbReference type="Pfam" id="PF02181">
    <property type="entry name" value="FH2"/>
    <property type="match status" value="1"/>
</dbReference>
<dbReference type="SUPFAM" id="SSF50729">
    <property type="entry name" value="PH domain-like"/>
    <property type="match status" value="2"/>
</dbReference>
<dbReference type="RefSeq" id="XP_065644303.1">
    <property type="nucleotide sequence ID" value="XM_065788231.1"/>
</dbReference>
<dbReference type="InterPro" id="IPR001849">
    <property type="entry name" value="PH_domain"/>
</dbReference>
<keyword evidence="3" id="KW-1185">Reference proteome</keyword>
<gene>
    <name evidence="4" type="primary">LOC100201946</name>
</gene>
<accession>A0ABM4B623</accession>
<dbReference type="InterPro" id="IPR011993">
    <property type="entry name" value="PH-like_dom_sf"/>
</dbReference>
<evidence type="ECO:0000259" key="2">
    <source>
        <dbReference type="PROSITE" id="PS51444"/>
    </source>
</evidence>